<dbReference type="InterPro" id="IPR049437">
    <property type="entry name" value="tRNA-synt_1c_C2"/>
</dbReference>
<dbReference type="PANTHER" id="PTHR43097:SF5">
    <property type="entry name" value="GLUTAMATE--TRNA LIGASE"/>
    <property type="match status" value="1"/>
</dbReference>
<dbReference type="GO" id="GO:0005829">
    <property type="term" value="C:cytosol"/>
    <property type="evidence" value="ECO:0007669"/>
    <property type="project" value="TreeGrafter"/>
</dbReference>
<dbReference type="GO" id="GO:0017102">
    <property type="term" value="C:methionyl glutamyl tRNA synthetase complex"/>
    <property type="evidence" value="ECO:0007669"/>
    <property type="project" value="TreeGrafter"/>
</dbReference>
<evidence type="ECO:0000313" key="20">
    <source>
        <dbReference type="WormBase" id="SRAE_2000190800"/>
    </source>
</evidence>
<dbReference type="PANTHER" id="PTHR43097">
    <property type="entry name" value="GLUTAMINE-TRNA LIGASE"/>
    <property type="match status" value="1"/>
</dbReference>
<dbReference type="InterPro" id="IPR014729">
    <property type="entry name" value="Rossmann-like_a/b/a_fold"/>
</dbReference>
<keyword evidence="5 12" id="KW-0436">Ligase</keyword>
<evidence type="ECO:0000313" key="17">
    <source>
        <dbReference type="EMBL" id="CEF67244.1"/>
    </source>
</evidence>
<accession>A0A090MYI5</accession>
<evidence type="ECO:0000256" key="10">
    <source>
        <dbReference type="ARBA" id="ARBA00030865"/>
    </source>
</evidence>
<protein>
    <recommendedName>
        <fullName evidence="3">glutamate--tRNA ligase</fullName>
        <ecNumber evidence="3">6.1.1.17</ecNumber>
    </recommendedName>
    <alternativeName>
        <fullName evidence="10">Glutamyl-tRNA synthetase</fullName>
    </alternativeName>
</protein>
<dbReference type="InterPro" id="IPR020056">
    <property type="entry name" value="Rbsml_bL25/Gln-tRNA_synth_N"/>
</dbReference>
<feature type="domain" description="tRNA synthetases class I (E and Q) anti-codon binding" evidence="16">
    <location>
        <begin position="628"/>
        <end position="701"/>
    </location>
</feature>
<reference evidence="19" key="2">
    <citation type="submission" date="2020-12" db="UniProtKB">
        <authorList>
            <consortium name="WormBaseParasite"/>
        </authorList>
    </citation>
    <scope>IDENTIFICATION</scope>
</reference>
<dbReference type="GO" id="GO:0006424">
    <property type="term" value="P:glutamyl-tRNA aminoacylation"/>
    <property type="evidence" value="ECO:0007669"/>
    <property type="project" value="InterPro"/>
</dbReference>
<dbReference type="WBParaSite" id="SRAE_2000190800.1">
    <property type="protein sequence ID" value="SRAE_2000190800.1"/>
    <property type="gene ID" value="WBGene00262115"/>
</dbReference>
<dbReference type="InterPro" id="IPR050132">
    <property type="entry name" value="Gln/Glu-tRNA_Ligase"/>
</dbReference>
<sequence length="724" mass="82876">MVSCNEKKDVPTLVKAAPKVQHNETLPIIVKKSSLPYTSLLVLAFSGFDYEKSLLVLDENNKDQTGIFVGGQWYSEDVEIAKFIARNSNKRALLLGNNFNDSQLIENVLSACLLKTAIPDSVSQSLASSSSSTVIPKKTTLADLALFVRLVEDKKLMEQTHFKNLYNKILGDKTFENVHKFVGKVDPSKVEKIETKPKEKTKDKGKFVELPGAEKGKVVVRFPPEASGYLHIGHAKAALLNQYYQQEFEGQLIMRFDDTNPAKENAHFEEVIKGDLEILKIKPDRWTHSSDHFDLLLELCEKCIKEGKAFVDDTDAETMKNEREARQESKNRNNSVEKNLQMWEEMKKGSEEGIKCCVRMKIDMNSNNGAMRDPTIYRCKPEPHIRTGNKYKVYPTYDFTCPVVDSVEGVTHALRTTEYHDRDDQYYYICDALGIRKPYIWDYARLNMTHTMMSKRKLTWMVDEGIADGWNDPRLPTVRGIMRRGLTVEGLKNFIVAQGGSRSVVTMEWDKIWAFNKKVIDPIAPRYTGLVKENLVTVNVLNQTEEISKEIDLHPKNPSVGKKKVNYCQKVYLEQEDAKALKEGDVVTFVNWGNMNVKKIVKNGDVITEMSVEYDPNNTDFKKTLKFTWLSESKNEKLVNLICNEYDYLISKPIVGKDEDWKDFINRNSHKIIEMVGEESLKTLKKGDIIQIQRKSFYICDEDYDKKDNILKLIAIPDGSSSKN</sequence>
<evidence type="ECO:0000256" key="5">
    <source>
        <dbReference type="ARBA" id="ARBA00022598"/>
    </source>
</evidence>
<dbReference type="CDD" id="cd00807">
    <property type="entry name" value="GlnRS_core"/>
    <property type="match status" value="1"/>
</dbReference>
<comment type="similarity">
    <text evidence="2">Belongs to the class-I aminoacyl-tRNA synthetase family. Glutamate--tRNA ligase type 2 subfamily.</text>
</comment>
<evidence type="ECO:0000256" key="9">
    <source>
        <dbReference type="ARBA" id="ARBA00023146"/>
    </source>
</evidence>
<evidence type="ECO:0000256" key="3">
    <source>
        <dbReference type="ARBA" id="ARBA00012835"/>
    </source>
</evidence>
<feature type="domain" description="Glutamyl/glutaminyl-tRNA synthetase class Ib catalytic" evidence="14">
    <location>
        <begin position="217"/>
        <end position="521"/>
    </location>
</feature>
<dbReference type="FunFam" id="3.40.50.620:FF:000070">
    <property type="entry name" value="Bifunctional glutamate/proline--tRNA ligase"/>
    <property type="match status" value="1"/>
</dbReference>
<reference evidence="17 18" key="1">
    <citation type="submission" date="2014-09" db="EMBL/GenBank/DDBJ databases">
        <authorList>
            <person name="Martin A.A."/>
        </authorList>
    </citation>
    <scope>NUCLEOTIDE SEQUENCE</scope>
    <source>
        <strain evidence="18">ED321</strain>
        <strain evidence="17">ED321 Heterogonic</strain>
    </source>
</reference>
<feature type="domain" description="Glutamyl/glutaminyl-tRNA synthetase class Ib anti-codon binding" evidence="15">
    <location>
        <begin position="524"/>
        <end position="615"/>
    </location>
</feature>
<evidence type="ECO:0000256" key="2">
    <source>
        <dbReference type="ARBA" id="ARBA00008927"/>
    </source>
</evidence>
<evidence type="ECO:0000256" key="4">
    <source>
        <dbReference type="ARBA" id="ARBA00022490"/>
    </source>
</evidence>
<dbReference type="GO" id="GO:0017101">
    <property type="term" value="C:aminoacyl-tRNA synthetase multienzyme complex"/>
    <property type="evidence" value="ECO:0007669"/>
    <property type="project" value="UniProtKB-ARBA"/>
</dbReference>
<keyword evidence="13" id="KW-0175">Coiled coil</keyword>
<dbReference type="OrthoDB" id="1350766at2759"/>
<dbReference type="Pfam" id="PF00749">
    <property type="entry name" value="tRNA-synt_1c"/>
    <property type="match status" value="1"/>
</dbReference>
<dbReference type="GO" id="GO:0005524">
    <property type="term" value="F:ATP binding"/>
    <property type="evidence" value="ECO:0007669"/>
    <property type="project" value="UniProtKB-KW"/>
</dbReference>
<dbReference type="Pfam" id="PF03950">
    <property type="entry name" value="tRNA-synt_1c_C"/>
    <property type="match status" value="1"/>
</dbReference>
<dbReference type="GeneID" id="36379609"/>
<dbReference type="InterPro" id="IPR020059">
    <property type="entry name" value="Glu/Gln-tRNA-synth_Ib_codon-bd"/>
</dbReference>
<evidence type="ECO:0000256" key="6">
    <source>
        <dbReference type="ARBA" id="ARBA00022741"/>
    </source>
</evidence>
<dbReference type="EC" id="6.1.1.17" evidence="3"/>
<dbReference type="InterPro" id="IPR001412">
    <property type="entry name" value="aa-tRNA-synth_I_CS"/>
</dbReference>
<dbReference type="EMBL" id="LN609529">
    <property type="protein sequence ID" value="CEF67244.1"/>
    <property type="molecule type" value="Genomic_DNA"/>
</dbReference>
<proteinExistence type="inferred from homology"/>
<dbReference type="SUPFAM" id="SSF52374">
    <property type="entry name" value="Nucleotidylyl transferase"/>
    <property type="match status" value="1"/>
</dbReference>
<dbReference type="InterPro" id="IPR004526">
    <property type="entry name" value="Glu-tRNA-synth_arc/euk"/>
</dbReference>
<keyword evidence="8 12" id="KW-0648">Protein biosynthesis</keyword>
<evidence type="ECO:0000259" key="15">
    <source>
        <dbReference type="Pfam" id="PF03950"/>
    </source>
</evidence>
<dbReference type="RefSeq" id="XP_024506444.1">
    <property type="nucleotide sequence ID" value="XM_024652914.1"/>
</dbReference>
<dbReference type="CTD" id="36379609"/>
<keyword evidence="6 12" id="KW-0547">Nucleotide-binding</keyword>
<organism evidence="17">
    <name type="scientific">Strongyloides ratti</name>
    <name type="common">Parasitic roundworm</name>
    <dbReference type="NCBI Taxonomy" id="34506"/>
    <lineage>
        <taxon>Eukaryota</taxon>
        <taxon>Metazoa</taxon>
        <taxon>Ecdysozoa</taxon>
        <taxon>Nematoda</taxon>
        <taxon>Chromadorea</taxon>
        <taxon>Rhabditida</taxon>
        <taxon>Tylenchina</taxon>
        <taxon>Panagrolaimomorpha</taxon>
        <taxon>Strongyloidoidea</taxon>
        <taxon>Strongyloididae</taxon>
        <taxon>Strongyloides</taxon>
    </lineage>
</organism>
<name>A0A090MYI5_STRRB</name>
<evidence type="ECO:0000256" key="7">
    <source>
        <dbReference type="ARBA" id="ARBA00022840"/>
    </source>
</evidence>
<dbReference type="Gene3D" id="3.40.50.620">
    <property type="entry name" value="HUPs"/>
    <property type="match status" value="1"/>
</dbReference>
<dbReference type="HAMAP" id="MF_02076">
    <property type="entry name" value="Glu_tRNA_synth_type2"/>
    <property type="match status" value="1"/>
</dbReference>
<evidence type="ECO:0000259" key="16">
    <source>
        <dbReference type="Pfam" id="PF20974"/>
    </source>
</evidence>
<dbReference type="Gene3D" id="2.40.240.10">
    <property type="entry name" value="Ribosomal Protein L25, Chain P"/>
    <property type="match status" value="2"/>
</dbReference>
<dbReference type="SUPFAM" id="SSF50715">
    <property type="entry name" value="Ribosomal protein L25-like"/>
    <property type="match status" value="1"/>
</dbReference>
<feature type="coiled-coil region" evidence="13">
    <location>
        <begin position="319"/>
        <end position="346"/>
    </location>
</feature>
<dbReference type="eggNOG" id="KOG1147">
    <property type="taxonomic scope" value="Eukaryota"/>
</dbReference>
<evidence type="ECO:0000256" key="8">
    <source>
        <dbReference type="ARBA" id="ARBA00022917"/>
    </source>
</evidence>
<dbReference type="Pfam" id="PF20974">
    <property type="entry name" value="tRNA-synt_1c_C2"/>
    <property type="match status" value="1"/>
</dbReference>
<dbReference type="OMA" id="CPVVDSH"/>
<gene>
    <name evidence="17 19 20" type="ORF">SRAE_2000190800</name>
</gene>
<dbReference type="NCBIfam" id="TIGR00463">
    <property type="entry name" value="gltX_arch"/>
    <property type="match status" value="1"/>
</dbReference>
<evidence type="ECO:0000313" key="19">
    <source>
        <dbReference type="WBParaSite" id="SRAE_2000190800.1"/>
    </source>
</evidence>
<keyword evidence="4" id="KW-0963">Cytoplasm</keyword>
<dbReference type="AlphaFoldDB" id="A0A090MYI5"/>
<comment type="catalytic activity">
    <reaction evidence="11">
        <text>tRNA(Glu) + L-glutamate + ATP = L-glutamyl-tRNA(Glu) + AMP + diphosphate</text>
        <dbReference type="Rhea" id="RHEA:23540"/>
        <dbReference type="Rhea" id="RHEA-COMP:9663"/>
        <dbReference type="Rhea" id="RHEA-COMP:9680"/>
        <dbReference type="ChEBI" id="CHEBI:29985"/>
        <dbReference type="ChEBI" id="CHEBI:30616"/>
        <dbReference type="ChEBI" id="CHEBI:33019"/>
        <dbReference type="ChEBI" id="CHEBI:78442"/>
        <dbReference type="ChEBI" id="CHEBI:78520"/>
        <dbReference type="ChEBI" id="CHEBI:456215"/>
        <dbReference type="EC" id="6.1.1.17"/>
    </reaction>
</comment>
<dbReference type="Proteomes" id="UP000035682">
    <property type="component" value="Unplaced"/>
</dbReference>
<evidence type="ECO:0000256" key="13">
    <source>
        <dbReference type="SAM" id="Coils"/>
    </source>
</evidence>
<evidence type="ECO:0000256" key="11">
    <source>
        <dbReference type="ARBA" id="ARBA00048351"/>
    </source>
</evidence>
<dbReference type="PRINTS" id="PR00987">
    <property type="entry name" value="TRNASYNTHGLU"/>
</dbReference>
<dbReference type="InterPro" id="IPR000924">
    <property type="entry name" value="Glu/Gln-tRNA-synth"/>
</dbReference>
<dbReference type="eggNOG" id="KOG1363">
    <property type="taxonomic scope" value="Eukaryota"/>
</dbReference>
<comment type="subcellular location">
    <subcellularLocation>
        <location evidence="1">Cytoplasm</location>
    </subcellularLocation>
</comment>
<keyword evidence="9 12" id="KW-0030">Aminoacyl-tRNA synthetase</keyword>
<dbReference type="InterPro" id="IPR020058">
    <property type="entry name" value="Glu/Gln-tRNA-synth_Ib_cat-dom"/>
</dbReference>
<keyword evidence="18" id="KW-1185">Reference proteome</keyword>
<dbReference type="WormBase" id="SRAE_2000190800">
    <property type="protein sequence ID" value="SRP02480"/>
    <property type="gene ID" value="WBGene00262115"/>
</dbReference>
<dbReference type="InterPro" id="IPR011035">
    <property type="entry name" value="Ribosomal_bL25/Gln-tRNA_synth"/>
</dbReference>
<dbReference type="STRING" id="34506.A0A090MYI5"/>
<keyword evidence="7 12" id="KW-0067">ATP-binding</keyword>
<dbReference type="GO" id="GO:0004818">
    <property type="term" value="F:glutamate-tRNA ligase activity"/>
    <property type="evidence" value="ECO:0007669"/>
    <property type="project" value="UniProtKB-EC"/>
</dbReference>
<evidence type="ECO:0000313" key="18">
    <source>
        <dbReference type="Proteomes" id="UP000035682"/>
    </source>
</evidence>
<dbReference type="PROSITE" id="PS00178">
    <property type="entry name" value="AA_TRNA_LIGASE_I"/>
    <property type="match status" value="1"/>
</dbReference>
<evidence type="ECO:0000256" key="12">
    <source>
        <dbReference type="RuleBase" id="RU363037"/>
    </source>
</evidence>
<evidence type="ECO:0000256" key="1">
    <source>
        <dbReference type="ARBA" id="ARBA00004496"/>
    </source>
</evidence>
<evidence type="ECO:0000259" key="14">
    <source>
        <dbReference type="Pfam" id="PF00749"/>
    </source>
</evidence>